<comment type="similarity">
    <text evidence="1">Belongs to the peptidase S1C family.</text>
</comment>
<dbReference type="PANTHER" id="PTHR43343:SF3">
    <property type="entry name" value="PROTEASE DO-LIKE 8, CHLOROPLASTIC"/>
    <property type="match status" value="1"/>
</dbReference>
<dbReference type="InterPro" id="IPR001478">
    <property type="entry name" value="PDZ"/>
</dbReference>
<evidence type="ECO:0000313" key="8">
    <source>
        <dbReference type="Proteomes" id="UP001164803"/>
    </source>
</evidence>
<dbReference type="Pfam" id="PF13365">
    <property type="entry name" value="Trypsin_2"/>
    <property type="match status" value="1"/>
</dbReference>
<dbReference type="InterPro" id="IPR051201">
    <property type="entry name" value="Chloro_Bact_Ser_Proteases"/>
</dbReference>
<dbReference type="Pfam" id="PF13180">
    <property type="entry name" value="PDZ_2"/>
    <property type="match status" value="1"/>
</dbReference>
<feature type="domain" description="PDZ" evidence="6">
    <location>
        <begin position="305"/>
        <end position="381"/>
    </location>
</feature>
<keyword evidence="3" id="KW-0378">Hydrolase</keyword>
<protein>
    <submittedName>
        <fullName evidence="7">Trypsin-like peptidase domain-containing protein</fullName>
    </submittedName>
</protein>
<evidence type="ECO:0000313" key="7">
    <source>
        <dbReference type="EMBL" id="WAH37602.1"/>
    </source>
</evidence>
<feature type="compositionally biased region" description="Polar residues" evidence="5">
    <location>
        <begin position="390"/>
        <end position="399"/>
    </location>
</feature>
<evidence type="ECO:0000256" key="3">
    <source>
        <dbReference type="ARBA" id="ARBA00022801"/>
    </source>
</evidence>
<dbReference type="InterPro" id="IPR043504">
    <property type="entry name" value="Peptidase_S1_PA_chymotrypsin"/>
</dbReference>
<feature type="compositionally biased region" description="Gly residues" evidence="5">
    <location>
        <begin position="406"/>
        <end position="431"/>
    </location>
</feature>
<dbReference type="SUPFAM" id="SSF50156">
    <property type="entry name" value="PDZ domain-like"/>
    <property type="match status" value="1"/>
</dbReference>
<dbReference type="Gene3D" id="2.40.10.10">
    <property type="entry name" value="Trypsin-like serine proteases"/>
    <property type="match status" value="2"/>
</dbReference>
<dbReference type="RefSeq" id="WP_268045107.1">
    <property type="nucleotide sequence ID" value="NZ_CP104064.1"/>
</dbReference>
<gene>
    <name evidence="7" type="ORF">NZD86_03470</name>
</gene>
<dbReference type="SMART" id="SM00228">
    <property type="entry name" value="PDZ"/>
    <property type="match status" value="1"/>
</dbReference>
<evidence type="ECO:0000256" key="2">
    <source>
        <dbReference type="ARBA" id="ARBA00022670"/>
    </source>
</evidence>
<proteinExistence type="inferred from homology"/>
<dbReference type="Proteomes" id="UP001164803">
    <property type="component" value="Chromosome"/>
</dbReference>
<reference evidence="7" key="1">
    <citation type="submission" date="2022-08" db="EMBL/GenBank/DDBJ databases">
        <title>Alicyclobacillus dauci DSM2870, complete genome.</title>
        <authorList>
            <person name="Wang Q."/>
            <person name="Cai R."/>
            <person name="Wang Z."/>
        </authorList>
    </citation>
    <scope>NUCLEOTIDE SEQUENCE</scope>
    <source>
        <strain evidence="7">DSM 28700</strain>
    </source>
</reference>
<dbReference type="PANTHER" id="PTHR43343">
    <property type="entry name" value="PEPTIDASE S12"/>
    <property type="match status" value="1"/>
</dbReference>
<keyword evidence="2" id="KW-0645">Protease</keyword>
<dbReference type="InterPro" id="IPR036034">
    <property type="entry name" value="PDZ_sf"/>
</dbReference>
<dbReference type="InterPro" id="IPR001940">
    <property type="entry name" value="Peptidase_S1C"/>
</dbReference>
<organism evidence="7 8">
    <name type="scientific">Alicyclobacillus dauci</name>
    <dbReference type="NCBI Taxonomy" id="1475485"/>
    <lineage>
        <taxon>Bacteria</taxon>
        <taxon>Bacillati</taxon>
        <taxon>Bacillota</taxon>
        <taxon>Bacilli</taxon>
        <taxon>Bacillales</taxon>
        <taxon>Alicyclobacillaceae</taxon>
        <taxon>Alicyclobacillus</taxon>
    </lineage>
</organism>
<dbReference type="EMBL" id="CP104064">
    <property type="protein sequence ID" value="WAH37602.1"/>
    <property type="molecule type" value="Genomic_DNA"/>
</dbReference>
<name>A0ABY6Z3Z1_9BACL</name>
<dbReference type="Gene3D" id="2.30.42.10">
    <property type="match status" value="1"/>
</dbReference>
<dbReference type="PROSITE" id="PS50106">
    <property type="entry name" value="PDZ"/>
    <property type="match status" value="1"/>
</dbReference>
<sequence>MDRSESSRTTQRNDNKRWIAVAALSACIGAGVTLAMTPLIRSGTTAPNTVQTTPPVTGTSAPMSSNVNVNISDAITNVFKTVSPDVVAVVNYTTSNGGYFGQSQQPQQSDIGSGVYFNKDSQYAYIVTNNHVVEGGSKVDIVLKSNKQVQAQVVGTDPYTDLAVLKVPVSNFNGTSPAPFANSDKITIGEPVVAIGTPMGLDFAETVTSGIVSGNQRMMPVEEPTSQTTLAYESVIQTDAAINPGNSGGPLLNINGQVIGINSSKIVAQNFQGMGFAIPSNEVENIASQIMKTGHAIHPALGISGLDLSTIPQGYLPNVPVDYGIYVQNVLTADAKAGGLQQGDVIIAVNGQTVQSTADLRTALFKLQPGQTVKVTVYRGSAKKTLQVKVGQQQSVNTTDNSQGDNSGGNDFGGGSGGLDPFSGGGSIFGG</sequence>
<dbReference type="InterPro" id="IPR009003">
    <property type="entry name" value="Peptidase_S1_PA"/>
</dbReference>
<evidence type="ECO:0000256" key="5">
    <source>
        <dbReference type="SAM" id="MobiDB-lite"/>
    </source>
</evidence>
<evidence type="ECO:0000256" key="4">
    <source>
        <dbReference type="ARBA" id="ARBA00022825"/>
    </source>
</evidence>
<dbReference type="SUPFAM" id="SSF50494">
    <property type="entry name" value="Trypsin-like serine proteases"/>
    <property type="match status" value="1"/>
</dbReference>
<feature type="region of interest" description="Disordered" evidence="5">
    <location>
        <begin position="389"/>
        <end position="431"/>
    </location>
</feature>
<evidence type="ECO:0000259" key="6">
    <source>
        <dbReference type="PROSITE" id="PS50106"/>
    </source>
</evidence>
<evidence type="ECO:0000256" key="1">
    <source>
        <dbReference type="ARBA" id="ARBA00010541"/>
    </source>
</evidence>
<keyword evidence="8" id="KW-1185">Reference proteome</keyword>
<keyword evidence="4" id="KW-0720">Serine protease</keyword>
<accession>A0ABY6Z3Z1</accession>
<dbReference type="PRINTS" id="PR00834">
    <property type="entry name" value="PROTEASES2C"/>
</dbReference>